<gene>
    <name evidence="13" type="ORF">BU23DRAFT_595511</name>
</gene>
<dbReference type="GO" id="GO:0006508">
    <property type="term" value="P:proteolysis"/>
    <property type="evidence" value="ECO:0007669"/>
    <property type="project" value="UniProtKB-KW"/>
</dbReference>
<evidence type="ECO:0000256" key="2">
    <source>
        <dbReference type="ARBA" id="ARBA00010040"/>
    </source>
</evidence>
<comment type="similarity">
    <text evidence="2">Belongs to the peptidase S9C family.</text>
</comment>
<evidence type="ECO:0000256" key="10">
    <source>
        <dbReference type="SAM" id="MobiDB-lite"/>
    </source>
</evidence>
<evidence type="ECO:0000256" key="3">
    <source>
        <dbReference type="ARBA" id="ARBA00022525"/>
    </source>
</evidence>
<keyword evidence="5 11" id="KW-0732">Signal</keyword>
<feature type="region of interest" description="Disordered" evidence="10">
    <location>
        <begin position="282"/>
        <end position="311"/>
    </location>
</feature>
<dbReference type="Gene3D" id="3.40.50.1820">
    <property type="entry name" value="alpha/beta hydrolase"/>
    <property type="match status" value="1"/>
</dbReference>
<dbReference type="AlphaFoldDB" id="A0A6A5VQH4"/>
<dbReference type="Proteomes" id="UP000800036">
    <property type="component" value="Unassembled WGS sequence"/>
</dbReference>
<dbReference type="Pfam" id="PF00326">
    <property type="entry name" value="Peptidase_S9"/>
    <property type="match status" value="1"/>
</dbReference>
<evidence type="ECO:0000256" key="6">
    <source>
        <dbReference type="ARBA" id="ARBA00022801"/>
    </source>
</evidence>
<dbReference type="GO" id="GO:0004252">
    <property type="term" value="F:serine-type endopeptidase activity"/>
    <property type="evidence" value="ECO:0007669"/>
    <property type="project" value="TreeGrafter"/>
</dbReference>
<feature type="signal peptide" evidence="11">
    <location>
        <begin position="1"/>
        <end position="23"/>
    </location>
</feature>
<evidence type="ECO:0000256" key="11">
    <source>
        <dbReference type="SAM" id="SignalP"/>
    </source>
</evidence>
<keyword evidence="14" id="KW-1185">Reference proteome</keyword>
<sequence length="729" mass="79968">MASWTASWKAMLGLGLLVRQACGLTVEGMLAAPRRGNPIVNPSGELGLFTSTSYNWTSGKSSTTWHFLDVASGNITEAPIDSGVSEVVWIGKTNTSVLYINGTNEEVPGGVTLYTADFGDEEFAPKLVASLAAPFQGLKAVQTESGAINFLVYALAYKNGSAYNEELATVPKSSGQIYDANFVRHWDTYITPERYAVFSGVLSSGYGSGYSLAGDLKNLLVGLNASITRPETPIQPFGDSGDYDLSPDGSTVAFLTKAPELPKANYTASYIYIVPHDGSESPVAVNGPGSSAPETAQGASQGPRWSPDGKKLAYSQQDGIAYESDRFKLYVASIDGLDSKVSAIAENWDSSPSGVTWSHDGENLWVVSELHAANRLWIVPVSAPADFSPKNITGPTPNMADFALLSSGDVLVSASTSWSSKIWYTTNTDSQTKTFFSAHEVDPELAGLLPNSTANFWYPGGDGALIQTFVYYPSNFTPDAKWPMVMEIHGGPQSTQGDAWSTRWNMRLWAEQGFVVFVPQFTGTPSYGQNFTDAITNNWGGTPYRDFEKLFEYIEESVGYVDTERAVAAGASFGGFSVNWIQGHDLGNKFKALVTHDGKVNQFGAYATEELWFIQHEQNGTLWDDRENYAIWDPLSHTKNWSTPHFIVHSEIDDLDYRVVQSDGIANFNILQSLGVPSRFLHFPDENHWVTNRENSLVWHKYIFNWIRYWVGLDEELLQSVAEVEVVGQ</sequence>
<dbReference type="InterPro" id="IPR029058">
    <property type="entry name" value="AB_hydrolase_fold"/>
</dbReference>
<evidence type="ECO:0000256" key="1">
    <source>
        <dbReference type="ARBA" id="ARBA00004613"/>
    </source>
</evidence>
<feature type="compositionally biased region" description="Polar residues" evidence="10">
    <location>
        <begin position="288"/>
        <end position="300"/>
    </location>
</feature>
<evidence type="ECO:0000256" key="5">
    <source>
        <dbReference type="ARBA" id="ARBA00022729"/>
    </source>
</evidence>
<dbReference type="Gene3D" id="2.120.10.30">
    <property type="entry name" value="TolB, C-terminal domain"/>
    <property type="match status" value="1"/>
</dbReference>
<evidence type="ECO:0000313" key="14">
    <source>
        <dbReference type="Proteomes" id="UP000800036"/>
    </source>
</evidence>
<dbReference type="SUPFAM" id="SSF53474">
    <property type="entry name" value="alpha/beta-Hydrolases"/>
    <property type="match status" value="1"/>
</dbReference>
<evidence type="ECO:0000313" key="13">
    <source>
        <dbReference type="EMBL" id="KAF1979048.1"/>
    </source>
</evidence>
<reference evidence="13" key="1">
    <citation type="journal article" date="2020" name="Stud. Mycol.">
        <title>101 Dothideomycetes genomes: a test case for predicting lifestyles and emergence of pathogens.</title>
        <authorList>
            <person name="Haridas S."/>
            <person name="Albert R."/>
            <person name="Binder M."/>
            <person name="Bloem J."/>
            <person name="Labutti K."/>
            <person name="Salamov A."/>
            <person name="Andreopoulos B."/>
            <person name="Baker S."/>
            <person name="Barry K."/>
            <person name="Bills G."/>
            <person name="Bluhm B."/>
            <person name="Cannon C."/>
            <person name="Castanera R."/>
            <person name="Culley D."/>
            <person name="Daum C."/>
            <person name="Ezra D."/>
            <person name="Gonzalez J."/>
            <person name="Henrissat B."/>
            <person name="Kuo A."/>
            <person name="Liang C."/>
            <person name="Lipzen A."/>
            <person name="Lutzoni F."/>
            <person name="Magnuson J."/>
            <person name="Mondo S."/>
            <person name="Nolan M."/>
            <person name="Ohm R."/>
            <person name="Pangilinan J."/>
            <person name="Park H.-J."/>
            <person name="Ramirez L."/>
            <person name="Alfaro M."/>
            <person name="Sun H."/>
            <person name="Tritt A."/>
            <person name="Yoshinaga Y."/>
            <person name="Zwiers L.-H."/>
            <person name="Turgeon B."/>
            <person name="Goodwin S."/>
            <person name="Spatafora J."/>
            <person name="Crous P."/>
            <person name="Grigoriev I."/>
        </authorList>
    </citation>
    <scope>NUCLEOTIDE SEQUENCE</scope>
    <source>
        <strain evidence="13">CBS 107.79</strain>
    </source>
</reference>
<dbReference type="Pfam" id="PF07676">
    <property type="entry name" value="PD40"/>
    <property type="match status" value="1"/>
</dbReference>
<dbReference type="InterPro" id="IPR001375">
    <property type="entry name" value="Peptidase_S9_cat"/>
</dbReference>
<feature type="chain" id="PRO_5025376392" description="Dipeptidyl-peptidase V" evidence="11">
    <location>
        <begin position="24"/>
        <end position="729"/>
    </location>
</feature>
<protein>
    <recommendedName>
        <fullName evidence="9">Dipeptidyl-peptidase V</fullName>
    </recommendedName>
</protein>
<keyword evidence="6 13" id="KW-0378">Hydrolase</keyword>
<evidence type="ECO:0000256" key="7">
    <source>
        <dbReference type="ARBA" id="ARBA00022825"/>
    </source>
</evidence>
<evidence type="ECO:0000256" key="4">
    <source>
        <dbReference type="ARBA" id="ARBA00022670"/>
    </source>
</evidence>
<keyword evidence="8" id="KW-0325">Glycoprotein</keyword>
<dbReference type="GO" id="GO:0005576">
    <property type="term" value="C:extracellular region"/>
    <property type="evidence" value="ECO:0007669"/>
    <property type="project" value="UniProtKB-SubCell"/>
</dbReference>
<dbReference type="SUPFAM" id="SSF82171">
    <property type="entry name" value="DPP6 N-terminal domain-like"/>
    <property type="match status" value="1"/>
</dbReference>
<comment type="subcellular location">
    <subcellularLocation>
        <location evidence="1">Secreted</location>
    </subcellularLocation>
</comment>
<dbReference type="EMBL" id="ML976659">
    <property type="protein sequence ID" value="KAF1979048.1"/>
    <property type="molecule type" value="Genomic_DNA"/>
</dbReference>
<keyword evidence="3" id="KW-0964">Secreted</keyword>
<organism evidence="13 14">
    <name type="scientific">Bimuria novae-zelandiae CBS 107.79</name>
    <dbReference type="NCBI Taxonomy" id="1447943"/>
    <lineage>
        <taxon>Eukaryota</taxon>
        <taxon>Fungi</taxon>
        <taxon>Dikarya</taxon>
        <taxon>Ascomycota</taxon>
        <taxon>Pezizomycotina</taxon>
        <taxon>Dothideomycetes</taxon>
        <taxon>Pleosporomycetidae</taxon>
        <taxon>Pleosporales</taxon>
        <taxon>Massarineae</taxon>
        <taxon>Didymosphaeriaceae</taxon>
        <taxon>Bimuria</taxon>
    </lineage>
</organism>
<dbReference type="FunFam" id="3.40.50.1820:FF:000028">
    <property type="entry name" value="S9 family peptidase"/>
    <property type="match status" value="1"/>
</dbReference>
<dbReference type="InterPro" id="IPR011659">
    <property type="entry name" value="WD40"/>
</dbReference>
<evidence type="ECO:0000259" key="12">
    <source>
        <dbReference type="Pfam" id="PF00326"/>
    </source>
</evidence>
<feature type="domain" description="Peptidase S9 prolyl oligopeptidase catalytic" evidence="12">
    <location>
        <begin position="500"/>
        <end position="712"/>
    </location>
</feature>
<dbReference type="OrthoDB" id="416344at2759"/>
<dbReference type="InterPro" id="IPR011042">
    <property type="entry name" value="6-blade_b-propeller_TolB-like"/>
</dbReference>
<keyword evidence="4" id="KW-0645">Protease</keyword>
<accession>A0A6A5VQH4</accession>
<dbReference type="PANTHER" id="PTHR42776:SF11">
    <property type="entry name" value="DIPEPTIDYL-PEPTIDASE 5-RELATED"/>
    <property type="match status" value="1"/>
</dbReference>
<name>A0A6A5VQH4_9PLEO</name>
<dbReference type="PANTHER" id="PTHR42776">
    <property type="entry name" value="SERINE PEPTIDASE S9 FAMILY MEMBER"/>
    <property type="match status" value="1"/>
</dbReference>
<evidence type="ECO:0000256" key="9">
    <source>
        <dbReference type="ARBA" id="ARBA00032829"/>
    </source>
</evidence>
<proteinExistence type="inferred from homology"/>
<keyword evidence="7" id="KW-0720">Serine protease</keyword>
<evidence type="ECO:0000256" key="8">
    <source>
        <dbReference type="ARBA" id="ARBA00023180"/>
    </source>
</evidence>